<evidence type="ECO:0000313" key="1">
    <source>
        <dbReference type="EMBL" id="QAS70545.1"/>
    </source>
</evidence>
<keyword evidence="2" id="KW-1185">Reference proteome</keyword>
<evidence type="ECO:0000313" key="2">
    <source>
        <dbReference type="Proteomes" id="UP000286907"/>
    </source>
</evidence>
<dbReference type="EMBL" id="CP029684">
    <property type="protein sequence ID" value="QAS70545.1"/>
    <property type="molecule type" value="Genomic_DNA"/>
</dbReference>
<proteinExistence type="predicted"/>
<reference evidence="1 2" key="1">
    <citation type="journal article" date="2019" name="Syst. Appl. Microbiol.">
        <title>Oenococcus sicerae sp. nov., isolated from French cider.</title>
        <authorList>
            <person name="Cousin F.J."/>
            <person name="Le Guellec R."/>
            <person name="Chagnot C."/>
            <person name="Goux D."/>
            <person name="Dalmasso M."/>
            <person name="Laplace J.M."/>
            <person name="Cretenet M."/>
        </authorList>
    </citation>
    <scope>NUCLEOTIDE SEQUENCE [LARGE SCALE GENOMIC DNA]</scope>
    <source>
        <strain evidence="1 2">UCMA 15228</strain>
    </source>
</reference>
<dbReference type="Gene3D" id="1.10.520.40">
    <property type="entry name" value="CRISPR-associated protein Cse2"/>
    <property type="match status" value="1"/>
</dbReference>
<accession>A0ABX5QP10</accession>
<organism evidence="1 2">
    <name type="scientific">Oenococcus sicerae</name>
    <dbReference type="NCBI Taxonomy" id="2203724"/>
    <lineage>
        <taxon>Bacteria</taxon>
        <taxon>Bacillati</taxon>
        <taxon>Bacillota</taxon>
        <taxon>Bacilli</taxon>
        <taxon>Lactobacillales</taxon>
        <taxon>Lactobacillaceae</taxon>
        <taxon>Oenococcus</taxon>
    </lineage>
</organism>
<dbReference type="InterPro" id="IPR038287">
    <property type="entry name" value="Cse2_sf"/>
</dbReference>
<dbReference type="Pfam" id="PF09485">
    <property type="entry name" value="CRISPR_Cse2"/>
    <property type="match status" value="1"/>
</dbReference>
<gene>
    <name evidence="1" type="ORF">DLJ48_08420</name>
</gene>
<name>A0ABX5QP10_9LACO</name>
<dbReference type="RefSeq" id="WP_128687011.1">
    <property type="nucleotide sequence ID" value="NZ_CP029684.2"/>
</dbReference>
<dbReference type="CDD" id="cd09731">
    <property type="entry name" value="Cse2_I-E"/>
    <property type="match status" value="1"/>
</dbReference>
<dbReference type="NCBIfam" id="TIGR02548">
    <property type="entry name" value="casB_cse2"/>
    <property type="match status" value="1"/>
</dbReference>
<protein>
    <submittedName>
        <fullName evidence="1">Type I-E CRISPR-associated protein Cse2/CasB</fullName>
    </submittedName>
</protein>
<dbReference type="Proteomes" id="UP000286907">
    <property type="component" value="Chromosome"/>
</dbReference>
<sequence>MAYQIKNTTIRIIQELYNNENSNKAVLASLRGAANLTSLRAVLVWPILLANMDSEYLSKDGSPTHAEIAVFVSARLFAIHQQGKTHLVYGNASSKPVPEGLPVFTALSEMRNHQLANVALDRRVGQLLATTNLASVINSLTHLISIIKARNGDARIDYAALAEDLYWFQANFEQANQVRLRWGQAYYHSTIQQSERTEKND</sequence>
<dbReference type="InterPro" id="IPR013382">
    <property type="entry name" value="CRISPR-assoc_prot_Cse2"/>
</dbReference>